<evidence type="ECO:0000313" key="2">
    <source>
        <dbReference type="Proteomes" id="UP000220353"/>
    </source>
</evidence>
<gene>
    <name evidence="1" type="ORF">CO661_22260</name>
</gene>
<reference evidence="1 2" key="1">
    <citation type="submission" date="2017-09" db="EMBL/GenBank/DDBJ databases">
        <title>Comparative genomics of rhizobia isolated from Phaseolus vulgaris in China.</title>
        <authorList>
            <person name="Tong W."/>
        </authorList>
    </citation>
    <scope>NUCLEOTIDE SEQUENCE [LARGE SCALE GENOMIC DNA]</scope>
    <source>
        <strain evidence="1 2">PCH1</strain>
    </source>
</reference>
<dbReference type="RefSeq" id="WP_037469939.1">
    <property type="nucleotide sequence ID" value="NZ_NWTC01000019.1"/>
</dbReference>
<proteinExistence type="predicted"/>
<dbReference type="Proteomes" id="UP000220353">
    <property type="component" value="Unassembled WGS sequence"/>
</dbReference>
<comment type="caution">
    <text evidence="1">The sequence shown here is derived from an EMBL/GenBank/DDBJ whole genome shotgun (WGS) entry which is preliminary data.</text>
</comment>
<evidence type="ECO:0000313" key="1">
    <source>
        <dbReference type="EMBL" id="PDT45660.1"/>
    </source>
</evidence>
<protein>
    <submittedName>
        <fullName evidence="1">GcrA cell cycle regulator</fullName>
    </submittedName>
</protein>
<accession>A0A2A6LTP0</accession>
<dbReference type="EMBL" id="NWTC01000019">
    <property type="protein sequence ID" value="PDT45660.1"/>
    <property type="molecule type" value="Genomic_DNA"/>
</dbReference>
<sequence length="72" mass="8212">MNEYQREFIPANAYDVQRLPFAKRLEELSPGECIWPINGGGPYLFCAAKAVGKYCPQHKARLIQKKGTHPHQ</sequence>
<name>A0A2A6LTP0_RHIFR</name>
<organism evidence="1 2">
    <name type="scientific">Rhizobium fredii</name>
    <name type="common">Sinorhizobium fredii</name>
    <dbReference type="NCBI Taxonomy" id="380"/>
    <lineage>
        <taxon>Bacteria</taxon>
        <taxon>Pseudomonadati</taxon>
        <taxon>Pseudomonadota</taxon>
        <taxon>Alphaproteobacteria</taxon>
        <taxon>Hyphomicrobiales</taxon>
        <taxon>Rhizobiaceae</taxon>
        <taxon>Sinorhizobium/Ensifer group</taxon>
        <taxon>Sinorhizobium</taxon>
    </lineage>
</organism>
<dbReference type="AlphaFoldDB" id="A0A2A6LTP0"/>